<comment type="subcellular location">
    <subcellularLocation>
        <location evidence="8">Cell outer membrane</location>
        <topology evidence="8">Peripheral membrane protein</topology>
    </subcellularLocation>
    <text evidence="8">Attached to the inner leaflet of the outer membrane.</text>
</comment>
<evidence type="ECO:0000256" key="3">
    <source>
        <dbReference type="ARBA" id="ARBA00022729"/>
    </source>
</evidence>
<dbReference type="NCBIfam" id="NF008112">
    <property type="entry name" value="PRK10859.1"/>
    <property type="match status" value="1"/>
</dbReference>
<dbReference type="SUPFAM" id="SSF53955">
    <property type="entry name" value="Lysozyme-like"/>
    <property type="match status" value="1"/>
</dbReference>
<dbReference type="STRING" id="867345.SAMN05421693_12147"/>
<feature type="domain" description="Solute-binding protein family 3/N-terminal" evidence="11">
    <location>
        <begin position="73"/>
        <end position="297"/>
    </location>
</feature>
<organism evidence="12 13">
    <name type="scientific">Ectothiorhodospira magna</name>
    <dbReference type="NCBI Taxonomy" id="867345"/>
    <lineage>
        <taxon>Bacteria</taxon>
        <taxon>Pseudomonadati</taxon>
        <taxon>Pseudomonadota</taxon>
        <taxon>Gammaproteobacteria</taxon>
        <taxon>Chromatiales</taxon>
        <taxon>Ectothiorhodospiraceae</taxon>
        <taxon>Ectothiorhodospira</taxon>
    </lineage>
</organism>
<evidence type="ECO:0000256" key="9">
    <source>
        <dbReference type="SAM" id="MobiDB-lite"/>
    </source>
</evidence>
<comment type="function">
    <text evidence="8">Murein-degrading enzyme that degrades murein glycan strands and insoluble, high-molecular weight murein sacculi, with the concomitant formation of a 1,6-anhydromuramoyl product. Lytic transglycosylases (LTs) play an integral role in the metabolism of the peptidoglycan (PG) sacculus. Their lytic action creates space within the PG sacculus to allow for its expansion as well as for the insertion of various structures such as secretion systems and flagella.</text>
</comment>
<evidence type="ECO:0000313" key="13">
    <source>
        <dbReference type="Proteomes" id="UP000199496"/>
    </source>
</evidence>
<keyword evidence="6 8" id="KW-0456">Lyase</keyword>
<keyword evidence="4 8" id="KW-0472">Membrane</keyword>
<feature type="region of interest" description="LT domain" evidence="8">
    <location>
        <begin position="298"/>
        <end position="519"/>
    </location>
</feature>
<keyword evidence="13" id="KW-1185">Reference proteome</keyword>
<proteinExistence type="inferred from homology"/>
<accession>A0A1H9EEP8</accession>
<dbReference type="InterPro" id="IPR023346">
    <property type="entry name" value="Lysozyme-like_dom_sf"/>
</dbReference>
<dbReference type="Gene3D" id="1.10.530.10">
    <property type="match status" value="1"/>
</dbReference>
<gene>
    <name evidence="8" type="primary">mltF</name>
    <name evidence="12" type="ORF">SAMN05421693_12147</name>
</gene>
<dbReference type="Gene3D" id="3.40.190.10">
    <property type="entry name" value="Periplasmic binding protein-like II"/>
    <property type="match status" value="2"/>
</dbReference>
<dbReference type="HAMAP" id="MF_02016">
    <property type="entry name" value="MltF"/>
    <property type="match status" value="1"/>
</dbReference>
<evidence type="ECO:0000256" key="10">
    <source>
        <dbReference type="SAM" id="Phobius"/>
    </source>
</evidence>
<evidence type="ECO:0000256" key="8">
    <source>
        <dbReference type="HAMAP-Rule" id="MF_02016"/>
    </source>
</evidence>
<evidence type="ECO:0000256" key="7">
    <source>
        <dbReference type="ARBA" id="ARBA00023316"/>
    </source>
</evidence>
<dbReference type="CDD" id="cd13403">
    <property type="entry name" value="MLTF-like"/>
    <property type="match status" value="1"/>
</dbReference>
<keyword evidence="10" id="KW-1133">Transmembrane helix</keyword>
<dbReference type="GO" id="GO:0009279">
    <property type="term" value="C:cell outer membrane"/>
    <property type="evidence" value="ECO:0007669"/>
    <property type="project" value="UniProtKB-SubCell"/>
</dbReference>
<comment type="catalytic activity">
    <reaction evidence="8">
        <text>Exolytic cleavage of the (1-&gt;4)-beta-glycosidic linkage between N-acetylmuramic acid (MurNAc) and N-acetylglucosamine (GlcNAc) residues in peptidoglycan, from either the reducing or the non-reducing ends of the peptidoglycan chains, with concomitant formation of a 1,6-anhydrobond in the MurNAc residue.</text>
        <dbReference type="EC" id="4.2.2.n1"/>
    </reaction>
</comment>
<dbReference type="GO" id="GO:0016998">
    <property type="term" value="P:cell wall macromolecule catabolic process"/>
    <property type="evidence" value="ECO:0007669"/>
    <property type="project" value="UniProtKB-UniRule"/>
</dbReference>
<keyword evidence="7 8" id="KW-0961">Cell wall biogenesis/degradation</keyword>
<dbReference type="InterPro" id="IPR000189">
    <property type="entry name" value="Transglyc_AS"/>
</dbReference>
<evidence type="ECO:0000256" key="2">
    <source>
        <dbReference type="ARBA" id="ARBA00010333"/>
    </source>
</evidence>
<dbReference type="Proteomes" id="UP000199496">
    <property type="component" value="Unassembled WGS sequence"/>
</dbReference>
<keyword evidence="3 8" id="KW-0732">Signal</keyword>
<feature type="transmembrane region" description="Helical" evidence="10">
    <location>
        <begin position="37"/>
        <end position="58"/>
    </location>
</feature>
<feature type="active site" evidence="8">
    <location>
        <position position="344"/>
    </location>
</feature>
<dbReference type="CDD" id="cd01009">
    <property type="entry name" value="PBP2_YfhD_N"/>
    <property type="match status" value="1"/>
</dbReference>
<comment type="similarity">
    <text evidence="8">In the N-terminal section; belongs to the bacterial solute-binding protein 3 family.</text>
</comment>
<dbReference type="PANTHER" id="PTHR35936:SF32">
    <property type="entry name" value="MEMBRANE-BOUND LYTIC MUREIN TRANSGLYCOSYLASE F"/>
    <property type="match status" value="1"/>
</dbReference>
<dbReference type="InterPro" id="IPR001638">
    <property type="entry name" value="Solute-binding_3/MltF_N"/>
</dbReference>
<name>A0A1H9EEP8_9GAMM</name>
<comment type="similarity">
    <text evidence="8">In the C-terminal section; belongs to the transglycosylase Slt family.</text>
</comment>
<evidence type="ECO:0000256" key="5">
    <source>
        <dbReference type="ARBA" id="ARBA00023237"/>
    </source>
</evidence>
<reference evidence="12 13" key="1">
    <citation type="submission" date="2016-10" db="EMBL/GenBank/DDBJ databases">
        <authorList>
            <person name="de Groot N.N."/>
        </authorList>
    </citation>
    <scope>NUCLEOTIDE SEQUENCE [LARGE SCALE GENOMIC DNA]</scope>
    <source>
        <strain evidence="12 13">B7-7</strain>
    </source>
</reference>
<dbReference type="InterPro" id="IPR008258">
    <property type="entry name" value="Transglycosylase_SLT_dom_1"/>
</dbReference>
<dbReference type="GO" id="GO:0008933">
    <property type="term" value="F:peptidoglycan lytic transglycosylase activity"/>
    <property type="evidence" value="ECO:0007669"/>
    <property type="project" value="UniProtKB-UniRule"/>
</dbReference>
<dbReference type="EC" id="4.2.2.n1" evidence="8"/>
<comment type="caution">
    <text evidence="8">Lacks conserved residue(s) required for the propagation of feature annotation.</text>
</comment>
<dbReference type="EMBL" id="FOFO01000021">
    <property type="protein sequence ID" value="SEQ24200.1"/>
    <property type="molecule type" value="Genomic_DNA"/>
</dbReference>
<keyword evidence="5 8" id="KW-0998">Cell outer membrane</keyword>
<dbReference type="GO" id="GO:0009253">
    <property type="term" value="P:peptidoglycan catabolic process"/>
    <property type="evidence" value="ECO:0007669"/>
    <property type="project" value="TreeGrafter"/>
</dbReference>
<protein>
    <recommendedName>
        <fullName evidence="8">Membrane-bound lytic murein transglycosylase F</fullName>
        <ecNumber evidence="8">4.2.2.n1</ecNumber>
    </recommendedName>
    <alternativeName>
        <fullName evidence="8">Murein lyase F</fullName>
    </alternativeName>
</protein>
<sequence length="519" mass="59482">MQGTGHIALWHSGKLVYYKRFHRIFKPLKRRRPRLTLIQRLEVLAFLLLLALVLLFTFNRPVTDLERVIASGELVVATRVSTTTYQEWPTGPDGFEYDLAAAFADSLGVDLRLVVPRQFDDILPLVARGRVDMAAAGMTVTRSRLAQVRFGPTYQQVTEQVVHRRGTPAPQSIEDLQHRSLAVIAGTSHGDTLRRLQQDYPWLTWEEFPGITPAELLRRVHDGELDLAVADSIELISIRRFYPELRAVMDLTEPHFLAWAFPRHQDSSLIQAAEAFFEAQATSGRLAQLQERHFGHMEVLDYAGVLTFMSRVRERLPRYEPLFREAAETFGMDWRLLAAVSYQESHWNPDAVSRTGVRGLMMLTQITAGELGVRDRTNPRESVFGGAEYLRGLHQRLPEAILEPDRTWMALAAYNVGLGHLYDARRITLSEGKDPNRWIDVMAHLPLLSRPEWYVHTRHGYARGWEPVHYVQNIRSFYDILTWFTTPEQEHPLEGARRPWMSPPRPQATPPLDILPPGL</sequence>
<evidence type="ECO:0000256" key="4">
    <source>
        <dbReference type="ARBA" id="ARBA00023136"/>
    </source>
</evidence>
<dbReference type="Pfam" id="PF01464">
    <property type="entry name" value="SLT"/>
    <property type="match status" value="1"/>
</dbReference>
<comment type="similarity">
    <text evidence="1">Belongs to the transglycosylase Slt family.</text>
</comment>
<dbReference type="AlphaFoldDB" id="A0A1H9EEP8"/>
<dbReference type="PROSITE" id="PS00922">
    <property type="entry name" value="TRANSGLYCOSYLASE"/>
    <property type="match status" value="1"/>
</dbReference>
<evidence type="ECO:0000259" key="11">
    <source>
        <dbReference type="SMART" id="SM00062"/>
    </source>
</evidence>
<evidence type="ECO:0000256" key="6">
    <source>
        <dbReference type="ARBA" id="ARBA00023239"/>
    </source>
</evidence>
<dbReference type="GO" id="GO:0071555">
    <property type="term" value="P:cell wall organization"/>
    <property type="evidence" value="ECO:0007669"/>
    <property type="project" value="UniProtKB-KW"/>
</dbReference>
<dbReference type="SMART" id="SM00062">
    <property type="entry name" value="PBPb"/>
    <property type="match status" value="1"/>
</dbReference>
<comment type="domain">
    <text evidence="8">The N-terminal domain does not have lytic activity and probably modulates enzymatic activity. The C-terminal domain is the catalytic active domain.</text>
</comment>
<evidence type="ECO:0000313" key="12">
    <source>
        <dbReference type="EMBL" id="SEQ24200.1"/>
    </source>
</evidence>
<feature type="region of interest" description="Disordered" evidence="9">
    <location>
        <begin position="494"/>
        <end position="519"/>
    </location>
</feature>
<dbReference type="Pfam" id="PF00497">
    <property type="entry name" value="SBP_bac_3"/>
    <property type="match status" value="1"/>
</dbReference>
<evidence type="ECO:0000256" key="1">
    <source>
        <dbReference type="ARBA" id="ARBA00007734"/>
    </source>
</evidence>
<dbReference type="InterPro" id="IPR023703">
    <property type="entry name" value="MltF"/>
</dbReference>
<dbReference type="SUPFAM" id="SSF53850">
    <property type="entry name" value="Periplasmic binding protein-like II"/>
    <property type="match status" value="1"/>
</dbReference>
<dbReference type="PANTHER" id="PTHR35936">
    <property type="entry name" value="MEMBRANE-BOUND LYTIC MUREIN TRANSGLYCOSYLASE F"/>
    <property type="match status" value="1"/>
</dbReference>
<keyword evidence="10" id="KW-0812">Transmembrane</keyword>
<comment type="similarity">
    <text evidence="2">Belongs to the bacterial solute-binding protein 3 family.</text>
</comment>